<dbReference type="EnsemblPlants" id="Bo5g048610.1">
    <property type="protein sequence ID" value="Bo5g048610.1"/>
    <property type="gene ID" value="Bo5g048610"/>
</dbReference>
<sequence>MARRHKMKPIATSSERHHQVAREETTRERRLQSDTARSFARRRPGSDVFGATQPGLAKKRPGSDLSQRRAEVAPCLFACRTHVFLGTFWSFHYEFFLLSKPMFKYLL</sequence>
<proteinExistence type="predicted"/>
<feature type="region of interest" description="Disordered" evidence="1">
    <location>
        <begin position="1"/>
        <end position="67"/>
    </location>
</feature>
<reference evidence="2" key="2">
    <citation type="submission" date="2015-03" db="UniProtKB">
        <authorList>
            <consortium name="EnsemblPlants"/>
        </authorList>
    </citation>
    <scope>IDENTIFICATION</scope>
</reference>
<keyword evidence="3" id="KW-1185">Reference proteome</keyword>
<name>A0A0D3CDL4_BRAOL</name>
<organism evidence="2 3">
    <name type="scientific">Brassica oleracea var. oleracea</name>
    <dbReference type="NCBI Taxonomy" id="109376"/>
    <lineage>
        <taxon>Eukaryota</taxon>
        <taxon>Viridiplantae</taxon>
        <taxon>Streptophyta</taxon>
        <taxon>Embryophyta</taxon>
        <taxon>Tracheophyta</taxon>
        <taxon>Spermatophyta</taxon>
        <taxon>Magnoliopsida</taxon>
        <taxon>eudicotyledons</taxon>
        <taxon>Gunneridae</taxon>
        <taxon>Pentapetalae</taxon>
        <taxon>rosids</taxon>
        <taxon>malvids</taxon>
        <taxon>Brassicales</taxon>
        <taxon>Brassicaceae</taxon>
        <taxon>Brassiceae</taxon>
        <taxon>Brassica</taxon>
    </lineage>
</organism>
<dbReference type="HOGENOM" id="CLU_2213601_0_0_1"/>
<dbReference type="Proteomes" id="UP000032141">
    <property type="component" value="Chromosome C5"/>
</dbReference>
<evidence type="ECO:0000313" key="2">
    <source>
        <dbReference type="EnsemblPlants" id="Bo5g048610.1"/>
    </source>
</evidence>
<evidence type="ECO:0000256" key="1">
    <source>
        <dbReference type="SAM" id="MobiDB-lite"/>
    </source>
</evidence>
<protein>
    <submittedName>
        <fullName evidence="2">Uncharacterized protein</fullName>
    </submittedName>
</protein>
<feature type="compositionally biased region" description="Basic and acidic residues" evidence="1">
    <location>
        <begin position="14"/>
        <end position="32"/>
    </location>
</feature>
<reference evidence="2 3" key="1">
    <citation type="journal article" date="2014" name="Genome Biol.">
        <title>Transcriptome and methylome profiling reveals relics of genome dominance in the mesopolyploid Brassica oleracea.</title>
        <authorList>
            <person name="Parkin I.A."/>
            <person name="Koh C."/>
            <person name="Tang H."/>
            <person name="Robinson S.J."/>
            <person name="Kagale S."/>
            <person name="Clarke W.E."/>
            <person name="Town C.D."/>
            <person name="Nixon J."/>
            <person name="Krishnakumar V."/>
            <person name="Bidwell S.L."/>
            <person name="Denoeud F."/>
            <person name="Belcram H."/>
            <person name="Links M.G."/>
            <person name="Just J."/>
            <person name="Clarke C."/>
            <person name="Bender T."/>
            <person name="Huebert T."/>
            <person name="Mason A.S."/>
            <person name="Pires J.C."/>
            <person name="Barker G."/>
            <person name="Moore J."/>
            <person name="Walley P.G."/>
            <person name="Manoli S."/>
            <person name="Batley J."/>
            <person name="Edwards D."/>
            <person name="Nelson M.N."/>
            <person name="Wang X."/>
            <person name="Paterson A.H."/>
            <person name="King G."/>
            <person name="Bancroft I."/>
            <person name="Chalhoub B."/>
            <person name="Sharpe A.G."/>
        </authorList>
    </citation>
    <scope>NUCLEOTIDE SEQUENCE</scope>
    <source>
        <strain evidence="2 3">cv. TO1000</strain>
    </source>
</reference>
<dbReference type="AlphaFoldDB" id="A0A0D3CDL4"/>
<evidence type="ECO:0000313" key="3">
    <source>
        <dbReference type="Proteomes" id="UP000032141"/>
    </source>
</evidence>
<dbReference type="Gramene" id="Bo5g048610.1">
    <property type="protein sequence ID" value="Bo5g048610.1"/>
    <property type="gene ID" value="Bo5g048610"/>
</dbReference>
<accession>A0A0D3CDL4</accession>